<dbReference type="CDD" id="cd00609">
    <property type="entry name" value="AAT_like"/>
    <property type="match status" value="1"/>
</dbReference>
<evidence type="ECO:0000256" key="1">
    <source>
        <dbReference type="ARBA" id="ARBA00001933"/>
    </source>
</evidence>
<dbReference type="GO" id="GO:0000105">
    <property type="term" value="P:L-histidine biosynthetic process"/>
    <property type="evidence" value="ECO:0007669"/>
    <property type="project" value="InterPro"/>
</dbReference>
<dbReference type="InterPro" id="IPR015422">
    <property type="entry name" value="PyrdxlP-dep_Trfase_small"/>
</dbReference>
<dbReference type="PANTHER" id="PTHR43643">
    <property type="entry name" value="HISTIDINOL-PHOSPHATE AMINOTRANSFERASE 2"/>
    <property type="match status" value="1"/>
</dbReference>
<dbReference type="HAMAP" id="MF_01023">
    <property type="entry name" value="HisC_aminotrans_2"/>
    <property type="match status" value="1"/>
</dbReference>
<evidence type="ECO:0000256" key="3">
    <source>
        <dbReference type="ARBA" id="ARBA00022576"/>
    </source>
</evidence>
<dbReference type="GO" id="GO:0008793">
    <property type="term" value="F:aromatic-amino-acid transaminase activity"/>
    <property type="evidence" value="ECO:0007669"/>
    <property type="project" value="UniProtKB-UniRule"/>
</dbReference>
<keyword evidence="4 6" id="KW-0808">Transferase</keyword>
<proteinExistence type="inferred from homology"/>
<feature type="domain" description="Aminotransferase class I/classII large" evidence="7">
    <location>
        <begin position="31"/>
        <end position="358"/>
    </location>
</feature>
<evidence type="ECO:0000256" key="5">
    <source>
        <dbReference type="ARBA" id="ARBA00022898"/>
    </source>
</evidence>
<comment type="similarity">
    <text evidence="6">Belongs to the class-II pyridoxal-phosphate-dependent aminotransferase family.</text>
</comment>
<organism evidence="8 9">
    <name type="scientific">Desertihabitans brevis</name>
    <dbReference type="NCBI Taxonomy" id="2268447"/>
    <lineage>
        <taxon>Bacteria</taxon>
        <taxon>Bacillati</taxon>
        <taxon>Actinomycetota</taxon>
        <taxon>Actinomycetes</taxon>
        <taxon>Propionibacteriales</taxon>
        <taxon>Propionibacteriaceae</taxon>
        <taxon>Desertihabitans</taxon>
    </lineage>
</organism>
<dbReference type="SUPFAM" id="SSF53383">
    <property type="entry name" value="PLP-dependent transferases"/>
    <property type="match status" value="1"/>
</dbReference>
<dbReference type="InterPro" id="IPR024892">
    <property type="entry name" value="ArAT"/>
</dbReference>
<evidence type="ECO:0000259" key="7">
    <source>
        <dbReference type="Pfam" id="PF00155"/>
    </source>
</evidence>
<dbReference type="NCBIfam" id="NF002878">
    <property type="entry name" value="PRK03321.1"/>
    <property type="match status" value="1"/>
</dbReference>
<dbReference type="Gene3D" id="3.90.1150.10">
    <property type="entry name" value="Aspartate Aminotransferase, domain 1"/>
    <property type="match status" value="1"/>
</dbReference>
<evidence type="ECO:0000313" key="9">
    <source>
        <dbReference type="Proteomes" id="UP000252770"/>
    </source>
</evidence>
<dbReference type="InterPro" id="IPR001917">
    <property type="entry name" value="Aminotrans_II_pyridoxalP_BS"/>
</dbReference>
<dbReference type="Gene3D" id="3.40.640.10">
    <property type="entry name" value="Type I PLP-dependent aspartate aminotransferase-like (Major domain)"/>
    <property type="match status" value="1"/>
</dbReference>
<dbReference type="PANTHER" id="PTHR43643:SF3">
    <property type="entry name" value="HISTIDINOL-PHOSPHATE AMINOTRANSFERASE"/>
    <property type="match status" value="1"/>
</dbReference>
<dbReference type="EMBL" id="QOUI01000007">
    <property type="protein sequence ID" value="RCK69174.1"/>
    <property type="molecule type" value="Genomic_DNA"/>
</dbReference>
<dbReference type="Proteomes" id="UP000252770">
    <property type="component" value="Unassembled WGS sequence"/>
</dbReference>
<dbReference type="NCBIfam" id="TIGR01141">
    <property type="entry name" value="hisC"/>
    <property type="match status" value="1"/>
</dbReference>
<keyword evidence="3 6" id="KW-0032">Aminotransferase</keyword>
<evidence type="ECO:0000313" key="8">
    <source>
        <dbReference type="EMBL" id="RCK69174.1"/>
    </source>
</evidence>
<evidence type="ECO:0000256" key="6">
    <source>
        <dbReference type="HAMAP-Rule" id="MF_01513"/>
    </source>
</evidence>
<protein>
    <recommendedName>
        <fullName evidence="6">Aromatic amino acid aminotransferase</fullName>
        <shortName evidence="6">ArAT</shortName>
        <ecNumber evidence="6">2.6.1.57</ecNumber>
    </recommendedName>
</protein>
<name>A0A367YTK0_9ACTN</name>
<dbReference type="InterPro" id="IPR050106">
    <property type="entry name" value="HistidinolP_aminotransfase"/>
</dbReference>
<gene>
    <name evidence="8" type="primary">hisC</name>
    <name evidence="6" type="synonym">pat</name>
    <name evidence="8" type="ORF">DT076_12625</name>
</gene>
<keyword evidence="9" id="KW-1185">Reference proteome</keyword>
<dbReference type="InterPro" id="IPR015421">
    <property type="entry name" value="PyrdxlP-dep_Trfase_major"/>
</dbReference>
<dbReference type="RefSeq" id="WP_114127030.1">
    <property type="nucleotide sequence ID" value="NZ_QOUI01000007.1"/>
</dbReference>
<dbReference type="InterPro" id="IPR015424">
    <property type="entry name" value="PyrdxlP-dep_Trfase"/>
</dbReference>
<comment type="caution">
    <text evidence="8">The sequence shown here is derived from an EMBL/GenBank/DDBJ whole genome shotgun (WGS) entry which is preliminary data.</text>
</comment>
<keyword evidence="5 6" id="KW-0663">Pyridoxal phosphate</keyword>
<dbReference type="InterPro" id="IPR004839">
    <property type="entry name" value="Aminotransferase_I/II_large"/>
</dbReference>
<feature type="modified residue" description="N6-(pyridoxal phosphate)lysine" evidence="6">
    <location>
        <position position="221"/>
    </location>
</feature>
<accession>A0A367YTK0</accession>
<dbReference type="HAMAP" id="MF_01513">
    <property type="entry name" value="Phe_aminotrans_2"/>
    <property type="match status" value="1"/>
</dbReference>
<evidence type="ECO:0000256" key="4">
    <source>
        <dbReference type="ARBA" id="ARBA00022679"/>
    </source>
</evidence>
<sequence>MPVRIRPDVAALPVYRAGRPPQAAPGLTPYKLSSNENPYPPLPGVMAAVQAAAGAMNRYPDAGNTAITAALAARLGVDGEQIAFGTGSVAVLYQLLQAVCGPGDEVVHAWRSFEAYPIAIRLPGAVGVGVPLTDRAEHDLEAMAAAVTERTRAVLVCTPNNPTGPVVRHEELVRFCERVPRDVMVVVDEAYVEFVRDPDAARGLDLLADFDNVVVLRTFSKAYGLAGFRVGYSVCEPGLAAAVRAVTLPFGVSSVAQSAVLASLEAEPALLERVDTLVAARTSLLAGLRGLGLDVPDSEGNFVWLPAGARTAEWAAALERAALTVRPFPPTGDDPVALAAAGLRVSVGEDEANARVLEVAARF</sequence>
<comment type="subunit">
    <text evidence="2 6">Homodimer.</text>
</comment>
<evidence type="ECO:0000256" key="2">
    <source>
        <dbReference type="ARBA" id="ARBA00011738"/>
    </source>
</evidence>
<dbReference type="GO" id="GO:0030170">
    <property type="term" value="F:pyridoxal phosphate binding"/>
    <property type="evidence" value="ECO:0007669"/>
    <property type="project" value="UniProtKB-UniRule"/>
</dbReference>
<dbReference type="EC" id="2.6.1.57" evidence="6"/>
<reference evidence="8 9" key="1">
    <citation type="submission" date="2018-07" db="EMBL/GenBank/DDBJ databases">
        <title>Desertimonas flava gen. nov. sp. nov.</title>
        <authorList>
            <person name="Liu S."/>
        </authorList>
    </citation>
    <scope>NUCLEOTIDE SEQUENCE [LARGE SCALE GENOMIC DNA]</scope>
    <source>
        <strain evidence="8 9">16Sb5-5</strain>
    </source>
</reference>
<dbReference type="AlphaFoldDB" id="A0A367YTK0"/>
<dbReference type="InterPro" id="IPR005861">
    <property type="entry name" value="HisP_aminotrans"/>
</dbReference>
<dbReference type="PROSITE" id="PS00599">
    <property type="entry name" value="AA_TRANSFER_CLASS_2"/>
    <property type="match status" value="1"/>
</dbReference>
<dbReference type="GO" id="GO:0004400">
    <property type="term" value="F:histidinol-phosphate transaminase activity"/>
    <property type="evidence" value="ECO:0007669"/>
    <property type="project" value="InterPro"/>
</dbReference>
<comment type="function">
    <text evidence="6">Aminotransferase that catalyzes the conversion of aromatic amino acids and 2-oxoglutarate into corresponding aromatic oxo acids and L-glutamate.</text>
</comment>
<comment type="catalytic activity">
    <reaction evidence="6">
        <text>an aromatic L-alpha-amino acid + 2-oxoglutarate = an aromatic oxo-acid + L-glutamate</text>
        <dbReference type="Rhea" id="RHEA:17533"/>
        <dbReference type="ChEBI" id="CHEBI:16810"/>
        <dbReference type="ChEBI" id="CHEBI:29985"/>
        <dbReference type="ChEBI" id="CHEBI:73309"/>
        <dbReference type="ChEBI" id="CHEBI:84824"/>
        <dbReference type="EC" id="2.6.1.57"/>
    </reaction>
</comment>
<dbReference type="Pfam" id="PF00155">
    <property type="entry name" value="Aminotran_1_2"/>
    <property type="match status" value="1"/>
</dbReference>
<comment type="cofactor">
    <cofactor evidence="1 6">
        <name>pyridoxal 5'-phosphate</name>
        <dbReference type="ChEBI" id="CHEBI:597326"/>
    </cofactor>
</comment>